<dbReference type="PANTHER" id="PTHR21541">
    <property type="entry name" value="BTB POZ DOMAIN CONTAINING 12"/>
    <property type="match status" value="1"/>
</dbReference>
<dbReference type="GO" id="GO:0006260">
    <property type="term" value="P:DNA replication"/>
    <property type="evidence" value="ECO:0007669"/>
    <property type="project" value="InterPro"/>
</dbReference>
<keyword evidence="3" id="KW-0227">DNA damage</keyword>
<dbReference type="CDD" id="cd22999">
    <property type="entry name" value="SAP_SLX4"/>
    <property type="match status" value="1"/>
</dbReference>
<dbReference type="GO" id="GO:0006281">
    <property type="term" value="P:DNA repair"/>
    <property type="evidence" value="ECO:0007669"/>
    <property type="project" value="UniProtKB-KW"/>
</dbReference>
<keyword evidence="5" id="KW-0234">DNA repair</keyword>
<feature type="non-terminal residue" evidence="9">
    <location>
        <position position="217"/>
    </location>
</feature>
<sequence>QERDKSPETPMTPMPDYSLMETPELKKELSRFGVRPLPKRQMVLKLKEIFQYTHQDVDMDMDADIEDDIPSSQFPLQKPPAKRPRQTKTKEDTGSLVADEEKLMLSSSQESSYSSLDGSDISIGIQSSFVVISDEEEEELPASQAAARDADTLEAVRNYILSNSALYHKILFYEPIELAALHLELKGNGIKISKAKLLDFLDAQCVTFTTAGERKEK</sequence>
<evidence type="ECO:0000256" key="3">
    <source>
        <dbReference type="ARBA" id="ARBA00022763"/>
    </source>
</evidence>
<dbReference type="AlphaFoldDB" id="A0A7K7VLJ8"/>
<proteinExistence type="inferred from homology"/>
<evidence type="ECO:0000256" key="6">
    <source>
        <dbReference type="ARBA" id="ARBA00023242"/>
    </source>
</evidence>
<organism evidence="9 10">
    <name type="scientific">Eudromia elegans</name>
    <name type="common">Elegant crested-tinamou</name>
    <dbReference type="NCBI Taxonomy" id="8805"/>
    <lineage>
        <taxon>Eukaryota</taxon>
        <taxon>Metazoa</taxon>
        <taxon>Chordata</taxon>
        <taxon>Craniata</taxon>
        <taxon>Vertebrata</taxon>
        <taxon>Euteleostomi</taxon>
        <taxon>Archelosauria</taxon>
        <taxon>Archosauria</taxon>
        <taxon>Dinosauria</taxon>
        <taxon>Saurischia</taxon>
        <taxon>Theropoda</taxon>
        <taxon>Coelurosauria</taxon>
        <taxon>Aves</taxon>
        <taxon>Palaeognathae</taxon>
        <taxon>Tinamiformes</taxon>
        <taxon>Tinamidae</taxon>
        <taxon>Eudromia</taxon>
    </lineage>
</organism>
<name>A0A7K7VLJ8_EUDEL</name>
<comment type="caution">
    <text evidence="9">The sequence shown here is derived from an EMBL/GenBank/DDBJ whole genome shotgun (WGS) entry which is preliminary data.</text>
</comment>
<dbReference type="GO" id="GO:0000712">
    <property type="term" value="P:resolution of meiotic recombination intermediates"/>
    <property type="evidence" value="ECO:0007669"/>
    <property type="project" value="TreeGrafter"/>
</dbReference>
<evidence type="ECO:0000256" key="7">
    <source>
        <dbReference type="ARBA" id="ARBA00029496"/>
    </source>
</evidence>
<keyword evidence="9" id="KW-0255">Endonuclease</keyword>
<dbReference type="GO" id="GO:0033557">
    <property type="term" value="C:Slx1-Slx4 complex"/>
    <property type="evidence" value="ECO:0007669"/>
    <property type="project" value="InterPro"/>
</dbReference>
<comment type="similarity">
    <text evidence="2">Belongs to the SLX4 family.</text>
</comment>
<gene>
    <name evidence="9" type="primary">Slx4</name>
    <name evidence="9" type="ORF">EUDELE_R02739</name>
</gene>
<evidence type="ECO:0000256" key="5">
    <source>
        <dbReference type="ARBA" id="ARBA00023204"/>
    </source>
</evidence>
<evidence type="ECO:0000313" key="9">
    <source>
        <dbReference type="EMBL" id="NXA41541.1"/>
    </source>
</evidence>
<accession>A0A7K7VLJ8</accession>
<reference evidence="9 10" key="1">
    <citation type="submission" date="2019-09" db="EMBL/GenBank/DDBJ databases">
        <title>Bird 10,000 Genomes (B10K) Project - Family phase.</title>
        <authorList>
            <person name="Zhang G."/>
        </authorList>
    </citation>
    <scope>NUCLEOTIDE SEQUENCE [LARGE SCALE GENOMIC DNA]</scope>
    <source>
        <strain evidence="9">B10K-LSUMZ-16893</strain>
    </source>
</reference>
<evidence type="ECO:0000313" key="10">
    <source>
        <dbReference type="Proteomes" id="UP000533954"/>
    </source>
</evidence>
<dbReference type="GO" id="GO:0004519">
    <property type="term" value="F:endonuclease activity"/>
    <property type="evidence" value="ECO:0007669"/>
    <property type="project" value="UniProtKB-KW"/>
</dbReference>
<keyword evidence="4" id="KW-0233">DNA recombination</keyword>
<dbReference type="EMBL" id="VZSX01000174">
    <property type="protein sequence ID" value="NXA41541.1"/>
    <property type="molecule type" value="Genomic_DNA"/>
</dbReference>
<keyword evidence="9" id="KW-0540">Nuclease</keyword>
<keyword evidence="10" id="KW-1185">Reference proteome</keyword>
<dbReference type="InterPro" id="IPR018574">
    <property type="entry name" value="Structure-sp_endonuc_su_Slx4"/>
</dbReference>
<keyword evidence="9" id="KW-0378">Hydrolase</keyword>
<protein>
    <recommendedName>
        <fullName evidence="7">Structure-specific endonuclease subunit SLX4</fullName>
    </recommendedName>
</protein>
<evidence type="ECO:0000256" key="1">
    <source>
        <dbReference type="ARBA" id="ARBA00004123"/>
    </source>
</evidence>
<evidence type="ECO:0000256" key="2">
    <source>
        <dbReference type="ARBA" id="ARBA00006661"/>
    </source>
</evidence>
<feature type="region of interest" description="Disordered" evidence="8">
    <location>
        <begin position="1"/>
        <end position="23"/>
    </location>
</feature>
<keyword evidence="6" id="KW-0539">Nucleus</keyword>
<dbReference type="Proteomes" id="UP000533954">
    <property type="component" value="Unassembled WGS sequence"/>
</dbReference>
<dbReference type="PANTHER" id="PTHR21541:SF3">
    <property type="entry name" value="STRUCTURE-SPECIFIC ENDONUCLEASE SUBUNIT SLX4"/>
    <property type="match status" value="1"/>
</dbReference>
<evidence type="ECO:0000256" key="8">
    <source>
        <dbReference type="SAM" id="MobiDB-lite"/>
    </source>
</evidence>
<dbReference type="OrthoDB" id="5576441at2759"/>
<feature type="non-terminal residue" evidence="9">
    <location>
        <position position="1"/>
    </location>
</feature>
<evidence type="ECO:0000256" key="4">
    <source>
        <dbReference type="ARBA" id="ARBA00023172"/>
    </source>
</evidence>
<feature type="region of interest" description="Disordered" evidence="8">
    <location>
        <begin position="61"/>
        <end position="96"/>
    </location>
</feature>
<dbReference type="Pfam" id="PF09494">
    <property type="entry name" value="Slx4"/>
    <property type="match status" value="1"/>
</dbReference>
<comment type="subcellular location">
    <subcellularLocation>
        <location evidence="1">Nucleus</location>
    </subcellularLocation>
</comment>